<dbReference type="InterPro" id="IPR048110">
    <property type="entry name" value="SA1362/YqhP-like"/>
</dbReference>
<accession>A0A0F5IBP7</accession>
<feature type="compositionally biased region" description="Basic and acidic residues" evidence="1">
    <location>
        <begin position="60"/>
        <end position="72"/>
    </location>
</feature>
<dbReference type="NCBIfam" id="NF041554">
    <property type="entry name" value="SA1362_fam"/>
    <property type="match status" value="1"/>
</dbReference>
<name>A0A0F5IBP7_BACTR</name>
<feature type="compositionally biased region" description="Basic residues" evidence="1">
    <location>
        <begin position="94"/>
        <end position="107"/>
    </location>
</feature>
<keyword evidence="4" id="KW-1185">Reference proteome</keyword>
<sequence length="125" mass="13926">MTIRTVITYTLIGLAAIGLFSMLFYSPGALLRQILIFAITAVVIYGIYRLIVRNRNGGGRAEDKAFARAAKESKRRMKMKQPSSPSSASPKKQASSKRRPFRKKSANHLKVIEGKKGKRNNRVSS</sequence>
<evidence type="ECO:0000313" key="4">
    <source>
        <dbReference type="Proteomes" id="UP000031563"/>
    </source>
</evidence>
<evidence type="ECO:0000256" key="2">
    <source>
        <dbReference type="SAM" id="Phobius"/>
    </source>
</evidence>
<feature type="transmembrane region" description="Helical" evidence="2">
    <location>
        <begin position="31"/>
        <end position="51"/>
    </location>
</feature>
<keyword evidence="2" id="KW-0812">Transmembrane</keyword>
<feature type="compositionally biased region" description="Basic residues" evidence="1">
    <location>
        <begin position="116"/>
        <end position="125"/>
    </location>
</feature>
<organism evidence="3 4">
    <name type="scientific">Bacillus thermotolerans</name>
    <name type="common">Quasibacillus thermotolerans</name>
    <dbReference type="NCBI Taxonomy" id="1221996"/>
    <lineage>
        <taxon>Bacteria</taxon>
        <taxon>Bacillati</taxon>
        <taxon>Bacillota</taxon>
        <taxon>Bacilli</taxon>
        <taxon>Bacillales</taxon>
        <taxon>Bacillaceae</taxon>
        <taxon>Bacillus</taxon>
    </lineage>
</organism>
<feature type="region of interest" description="Disordered" evidence="1">
    <location>
        <begin position="57"/>
        <end position="125"/>
    </location>
</feature>
<dbReference type="Proteomes" id="UP000031563">
    <property type="component" value="Unassembled WGS sequence"/>
</dbReference>
<gene>
    <name evidence="3" type="ORF">QY95_03048</name>
</gene>
<evidence type="ECO:0000313" key="3">
    <source>
        <dbReference type="EMBL" id="KKB42941.1"/>
    </source>
</evidence>
<dbReference type="STRING" id="1221996.QY95_03048"/>
<feature type="transmembrane region" description="Helical" evidence="2">
    <location>
        <begin position="7"/>
        <end position="25"/>
    </location>
</feature>
<reference evidence="3" key="1">
    <citation type="submission" date="2015-02" db="EMBL/GenBank/DDBJ databases">
        <title>Genome Assembly of Bacillaceae bacterium MTCC 8252.</title>
        <authorList>
            <person name="Verma A."/>
            <person name="Khatri I."/>
            <person name="Mual P."/>
            <person name="Subramanian S."/>
            <person name="Krishnamurthi S."/>
        </authorList>
    </citation>
    <scope>NUCLEOTIDE SEQUENCE [LARGE SCALE GENOMIC DNA]</scope>
    <source>
        <strain evidence="3">MTCC 8252</strain>
    </source>
</reference>
<keyword evidence="2" id="KW-1133">Transmembrane helix</keyword>
<dbReference type="OrthoDB" id="2989424at2"/>
<keyword evidence="2" id="KW-0472">Membrane</keyword>
<accession>A0A0F5HVF1</accession>
<feature type="compositionally biased region" description="Low complexity" evidence="1">
    <location>
        <begin position="80"/>
        <end position="93"/>
    </location>
</feature>
<dbReference type="AlphaFoldDB" id="A0A0F5IBP7"/>
<dbReference type="RefSeq" id="WP_046128474.1">
    <property type="nucleotide sequence ID" value="NZ_JWIQ02000012.1"/>
</dbReference>
<evidence type="ECO:0000256" key="1">
    <source>
        <dbReference type="SAM" id="MobiDB-lite"/>
    </source>
</evidence>
<proteinExistence type="predicted"/>
<dbReference type="EMBL" id="JWIR02000006">
    <property type="protein sequence ID" value="KKB42941.1"/>
    <property type="molecule type" value="Genomic_DNA"/>
</dbReference>
<evidence type="ECO:0008006" key="5">
    <source>
        <dbReference type="Google" id="ProtNLM"/>
    </source>
</evidence>
<protein>
    <recommendedName>
        <fullName evidence="5">YqhP</fullName>
    </recommendedName>
</protein>
<comment type="caution">
    <text evidence="3">The sequence shown here is derived from an EMBL/GenBank/DDBJ whole genome shotgun (WGS) entry which is preliminary data.</text>
</comment>